<gene>
    <name evidence="2" type="ORF">FK268_14050</name>
</gene>
<feature type="chain" id="PRO_5022959722" evidence="1">
    <location>
        <begin position="33"/>
        <end position="241"/>
    </location>
</feature>
<reference evidence="2 3" key="1">
    <citation type="submission" date="2019-06" db="EMBL/GenBank/DDBJ databases">
        <authorList>
            <person name="Teng J.L.L."/>
            <person name="Lee H.H."/>
            <person name="Lau S.K.P."/>
            <person name="Woo P.C.Y."/>
        </authorList>
    </citation>
    <scope>NUCLEOTIDE SEQUENCE [LARGE SCALE GENOMIC DNA]</scope>
    <source>
        <strain evidence="2 3">HKU70</strain>
    </source>
</reference>
<comment type="caution">
    <text evidence="2">The sequence shown here is derived from an EMBL/GenBank/DDBJ whole genome shotgun (WGS) entry which is preliminary data.</text>
</comment>
<feature type="signal peptide" evidence="1">
    <location>
        <begin position="1"/>
        <end position="32"/>
    </location>
</feature>
<dbReference type="CDD" id="cd21112">
    <property type="entry name" value="alphaLP-like"/>
    <property type="match status" value="1"/>
</dbReference>
<dbReference type="InterPro" id="IPR043504">
    <property type="entry name" value="Peptidase_S1_PA_chymotrypsin"/>
</dbReference>
<dbReference type="RefSeq" id="WP_146435037.1">
    <property type="nucleotide sequence ID" value="NZ_VIGV01000004.1"/>
</dbReference>
<organism evidence="2 3">
    <name type="scientific">Tsukamurella sputi</name>
    <dbReference type="NCBI Taxonomy" id="2591848"/>
    <lineage>
        <taxon>Bacteria</taxon>
        <taxon>Bacillati</taxon>
        <taxon>Actinomycetota</taxon>
        <taxon>Actinomycetes</taxon>
        <taxon>Mycobacteriales</taxon>
        <taxon>Tsukamurellaceae</taxon>
        <taxon>Tsukamurella</taxon>
    </lineage>
</organism>
<dbReference type="Proteomes" id="UP000319792">
    <property type="component" value="Unassembled WGS sequence"/>
</dbReference>
<evidence type="ECO:0000256" key="1">
    <source>
        <dbReference type="SAM" id="SignalP"/>
    </source>
</evidence>
<dbReference type="InterPro" id="IPR009003">
    <property type="entry name" value="Peptidase_S1_PA"/>
</dbReference>
<sequence>MRLSLLRRASVAAATALGVTASSLVVTAPASAAPRIVVGPGSEIDVVQKRTGDGIEVSACTLGVLALTPSGERVGVTAGHCGRAGQDVAVPVPGSDRTIAAVGKIRQSSNPKVDKDGRVADLNQPDWATITFMKDVPLSPALGRVKPTRVGRAVIGDQVCRQGRTTGWQCGKVVDVAPTRILTDLKGDHGDSGGPLVRLSDGAALALTTGGIELSTNTGLMSEFIDLQFVFGQAGGLRLAV</sequence>
<protein>
    <submittedName>
        <fullName evidence="2">Peptidase S1</fullName>
    </submittedName>
</protein>
<dbReference type="EMBL" id="VIGV01000004">
    <property type="protein sequence ID" value="TWS23408.1"/>
    <property type="molecule type" value="Genomic_DNA"/>
</dbReference>
<accession>A0A5C5RL26</accession>
<proteinExistence type="predicted"/>
<dbReference type="AlphaFoldDB" id="A0A5C5RL26"/>
<dbReference type="Gene3D" id="2.40.10.10">
    <property type="entry name" value="Trypsin-like serine proteases"/>
    <property type="match status" value="2"/>
</dbReference>
<reference evidence="2 3" key="2">
    <citation type="submission" date="2019-08" db="EMBL/GenBank/DDBJ databases">
        <title>Tsukamurella conjunctivitidis sp. nov., Tsukamurella assacharolytica sp. nov. and Tsukamurella sputae sp. nov. isolated from patients with conjunctivitis, bacteraemia (lymphoma) and respiratory infection (sputum) in Hong Kong.</title>
        <authorList>
            <person name="Fok K.M.N."/>
            <person name="Fong J.Y.H."/>
        </authorList>
    </citation>
    <scope>NUCLEOTIDE SEQUENCE [LARGE SCALE GENOMIC DNA]</scope>
    <source>
        <strain evidence="2 3">HKU70</strain>
    </source>
</reference>
<dbReference type="SUPFAM" id="SSF50494">
    <property type="entry name" value="Trypsin-like serine proteases"/>
    <property type="match status" value="1"/>
</dbReference>
<dbReference type="OrthoDB" id="4536940at2"/>
<evidence type="ECO:0000313" key="2">
    <source>
        <dbReference type="EMBL" id="TWS23408.1"/>
    </source>
</evidence>
<keyword evidence="3" id="KW-1185">Reference proteome</keyword>
<evidence type="ECO:0000313" key="3">
    <source>
        <dbReference type="Proteomes" id="UP000319792"/>
    </source>
</evidence>
<keyword evidence="1" id="KW-0732">Signal</keyword>
<name>A0A5C5RL26_9ACTN</name>